<proteinExistence type="predicted"/>
<name>A0A1G9AKJ5_9BACT</name>
<dbReference type="RefSeq" id="WP_089679904.1">
    <property type="nucleotide sequence ID" value="NZ_FNFO01000002.1"/>
</dbReference>
<organism evidence="2 3">
    <name type="scientific">Catalinimonas alkaloidigena</name>
    <dbReference type="NCBI Taxonomy" id="1075417"/>
    <lineage>
        <taxon>Bacteria</taxon>
        <taxon>Pseudomonadati</taxon>
        <taxon>Bacteroidota</taxon>
        <taxon>Cytophagia</taxon>
        <taxon>Cytophagales</taxon>
        <taxon>Catalimonadaceae</taxon>
        <taxon>Catalinimonas</taxon>
    </lineage>
</organism>
<dbReference type="OrthoDB" id="1522692at2"/>
<gene>
    <name evidence="2" type="ORF">SAMN05421823_102335</name>
</gene>
<dbReference type="AlphaFoldDB" id="A0A1G9AKJ5"/>
<dbReference type="STRING" id="1075417.SAMN05421823_102335"/>
<accession>A0A1G9AKJ5</accession>
<dbReference type="InterPro" id="IPR030959">
    <property type="entry name" value="GWxTD_dom"/>
</dbReference>
<evidence type="ECO:0000313" key="3">
    <source>
        <dbReference type="Proteomes" id="UP000198510"/>
    </source>
</evidence>
<evidence type="ECO:0000313" key="2">
    <source>
        <dbReference type="EMBL" id="SDK27889.1"/>
    </source>
</evidence>
<keyword evidence="3" id="KW-1185">Reference proteome</keyword>
<sequence>MARTRGTWWVWTSGLLLSLAMPACRLTAQSLSATLDFQRFRLERDQALIELWLGVEGSSLQYNPVAPPDQGWQGAVHYTWMIRREDSVFFAEKVRLVSPVFPTVTGTTQWLSGRQRVALPYGTYTLEVETRDENRPDAPPLHTNIPLEVSFPEAQPAFSDLQLLEDYRPATSETPHARHGWLLQPYPGNFFPPTQQQLRFFTEFYNSAAHLGDGAPYVLNYQLLTAETRQPLAAYGGFSRRQATANDVLLAQLDIQTLPSGNYIVQVMARNAAGEILATQEKFFQRSNPSAMVAQVSTANGLLDLHGTFAEHLTDDHLTWVLPALQPLATADEVETLRTVAEQGTLAQKRDYLYRFWHERHPFSAQEAYHDYVERLQIAEKLYTSPNLRAYQTDRGRVYLQYGKPNFIENELTYRQRNAIANSSMIPFEVWHYPHVIPYNQTNRTFVFVQENRANNNYRLVHSDAIGENRNDEWYLMVQGNAPSMDQFQPESTDRYLRP</sequence>
<dbReference type="EMBL" id="FNFO01000002">
    <property type="protein sequence ID" value="SDK27889.1"/>
    <property type="molecule type" value="Genomic_DNA"/>
</dbReference>
<protein>
    <submittedName>
        <fullName evidence="2">GWxTD domain-containing protein</fullName>
    </submittedName>
</protein>
<dbReference type="NCBIfam" id="TIGR04514">
    <property type="entry name" value="GWxTD_dom"/>
    <property type="match status" value="1"/>
</dbReference>
<dbReference type="Proteomes" id="UP000198510">
    <property type="component" value="Unassembled WGS sequence"/>
</dbReference>
<feature type="domain" description="GWxTD" evidence="1">
    <location>
        <begin position="330"/>
        <end position="468"/>
    </location>
</feature>
<reference evidence="2 3" key="1">
    <citation type="submission" date="2016-10" db="EMBL/GenBank/DDBJ databases">
        <authorList>
            <person name="de Groot N.N."/>
        </authorList>
    </citation>
    <scope>NUCLEOTIDE SEQUENCE [LARGE SCALE GENOMIC DNA]</scope>
    <source>
        <strain evidence="2 3">DSM 25186</strain>
    </source>
</reference>
<dbReference type="Pfam" id="PF20094">
    <property type="entry name" value="GWxTD_dom"/>
    <property type="match status" value="1"/>
</dbReference>
<evidence type="ECO:0000259" key="1">
    <source>
        <dbReference type="Pfam" id="PF20094"/>
    </source>
</evidence>